<dbReference type="Pfam" id="PF13410">
    <property type="entry name" value="GST_C_2"/>
    <property type="match status" value="1"/>
</dbReference>
<keyword evidence="2" id="KW-0808">Transferase</keyword>
<dbReference type="HOGENOM" id="CLU_039745_2_0_6"/>
<dbReference type="eggNOG" id="COG0625">
    <property type="taxonomic scope" value="Bacteria"/>
</dbReference>
<dbReference type="PROSITE" id="PS50404">
    <property type="entry name" value="GST_NTER"/>
    <property type="match status" value="1"/>
</dbReference>
<name>B8KQH2_9GAMM</name>
<feature type="domain" description="GST N-terminal" evidence="1">
    <location>
        <begin position="2"/>
        <end position="81"/>
    </location>
</feature>
<dbReference type="Pfam" id="PF13417">
    <property type="entry name" value="GST_N_3"/>
    <property type="match status" value="1"/>
</dbReference>
<dbReference type="InterPro" id="IPR036249">
    <property type="entry name" value="Thioredoxin-like_sf"/>
</dbReference>
<organism evidence="2 3">
    <name type="scientific">Luminiphilus syltensis NOR5-1B</name>
    <dbReference type="NCBI Taxonomy" id="565045"/>
    <lineage>
        <taxon>Bacteria</taxon>
        <taxon>Pseudomonadati</taxon>
        <taxon>Pseudomonadota</taxon>
        <taxon>Gammaproteobacteria</taxon>
        <taxon>Cellvibrionales</taxon>
        <taxon>Halieaceae</taxon>
        <taxon>Luminiphilus</taxon>
    </lineage>
</organism>
<dbReference type="InterPro" id="IPR036282">
    <property type="entry name" value="Glutathione-S-Trfase_C_sf"/>
</dbReference>
<dbReference type="OrthoDB" id="5791869at2"/>
<dbReference type="RefSeq" id="WP_009020988.1">
    <property type="nucleotide sequence ID" value="NZ_DS999411.1"/>
</dbReference>
<evidence type="ECO:0000313" key="2">
    <source>
        <dbReference type="EMBL" id="EED36244.1"/>
    </source>
</evidence>
<keyword evidence="3" id="KW-1185">Reference proteome</keyword>
<accession>B8KQH2</accession>
<dbReference type="Gene3D" id="3.40.30.110">
    <property type="match status" value="2"/>
</dbReference>
<dbReference type="STRING" id="565045.NOR51B_2193"/>
<dbReference type="SUPFAM" id="SSF52833">
    <property type="entry name" value="Thioredoxin-like"/>
    <property type="match status" value="1"/>
</dbReference>
<dbReference type="EMBL" id="DS999411">
    <property type="protein sequence ID" value="EED36244.1"/>
    <property type="molecule type" value="Genomic_DNA"/>
</dbReference>
<sequence length="309" mass="34134">MTQPILHHHDPSPFAEKARLIFGLKALGWYSVEVPMVMPKPELTALTGGYRKAPVMQIGADIYCDTRRIALELERRFPNPSLFPHGAKGAALALGFWADTALFHSGATLSMGTNDAIPEVVLKDRLAFFDFMSESDLNAAPDHFYSQFCSGLRQLEDMLADGRQWLLGDEPGWADFACFSPVWMCRGNIKGGEDILASLPRVVDWEARVGTIGHGTRTGLDAKQALEIAHNSTSETEPNVSDTRWPKLNVGTRVSVAPDDYGMDPCIGTLRVLNDEEIAVTRHLETGNEVVVHFPRFGYRVIEYTGDSA</sequence>
<evidence type="ECO:0000313" key="3">
    <source>
        <dbReference type="Proteomes" id="UP000004699"/>
    </source>
</evidence>
<proteinExistence type="predicted"/>
<dbReference type="SUPFAM" id="SSF47616">
    <property type="entry name" value="GST C-terminal domain-like"/>
    <property type="match status" value="1"/>
</dbReference>
<evidence type="ECO:0000259" key="1">
    <source>
        <dbReference type="PROSITE" id="PS50404"/>
    </source>
</evidence>
<dbReference type="Proteomes" id="UP000004699">
    <property type="component" value="Unassembled WGS sequence"/>
</dbReference>
<protein>
    <submittedName>
        <fullName evidence="2">Glutathione S-transferase</fullName>
    </submittedName>
</protein>
<dbReference type="AlphaFoldDB" id="B8KQH2"/>
<reference evidence="3" key="1">
    <citation type="journal article" date="2013" name="BMC Microbiol.">
        <title>Taxonomy and evolution of bacteriochlorophyll a-containing members of the OM60/NOR5 clade of marine gammaproteobacteria: description of Luminiphilus syltensis gen. nov., sp. nov., reclassification of Haliea rubra as Pseudohaliea rubra gen. nov., comb. nov., and emendation of Chromatocurvus halotolerans.</title>
        <authorList>
            <person name="Spring S."/>
            <person name="Riedel T."/>
            <person name="Sproer C."/>
            <person name="Yan S."/>
            <person name="Harder J."/>
            <person name="Fuchs B.M."/>
        </authorList>
    </citation>
    <scope>NUCLEOTIDE SEQUENCE [LARGE SCALE GENOMIC DNA]</scope>
    <source>
        <strain evidence="3">NOR51-B</strain>
    </source>
</reference>
<dbReference type="InterPro" id="IPR004045">
    <property type="entry name" value="Glutathione_S-Trfase_N"/>
</dbReference>
<gene>
    <name evidence="2" type="ORF">NOR51B_2193</name>
</gene>
<dbReference type="CDD" id="cd00299">
    <property type="entry name" value="GST_C_family"/>
    <property type="match status" value="1"/>
</dbReference>
<dbReference type="GO" id="GO:0016740">
    <property type="term" value="F:transferase activity"/>
    <property type="evidence" value="ECO:0007669"/>
    <property type="project" value="UniProtKB-KW"/>
</dbReference>
<dbReference type="CDD" id="cd00570">
    <property type="entry name" value="GST_N_family"/>
    <property type="match status" value="1"/>
</dbReference>